<reference evidence="2" key="1">
    <citation type="journal article" date="2019" name="Sci. Rep.">
        <title>Draft genome of Tanacetum cinerariifolium, the natural source of mosquito coil.</title>
        <authorList>
            <person name="Yamashiro T."/>
            <person name="Shiraishi A."/>
            <person name="Satake H."/>
            <person name="Nakayama K."/>
        </authorList>
    </citation>
    <scope>NUCLEOTIDE SEQUENCE</scope>
</reference>
<dbReference type="EMBL" id="BKCJ011801925">
    <property type="protein sequence ID" value="GFD54065.1"/>
    <property type="molecule type" value="Genomic_DNA"/>
</dbReference>
<name>A0A699X2S2_TANCI</name>
<feature type="region of interest" description="Disordered" evidence="1">
    <location>
        <begin position="1"/>
        <end position="77"/>
    </location>
</feature>
<evidence type="ECO:0000313" key="2">
    <source>
        <dbReference type="EMBL" id="GFD54065.1"/>
    </source>
</evidence>
<comment type="caution">
    <text evidence="2">The sequence shown here is derived from an EMBL/GenBank/DDBJ whole genome shotgun (WGS) entry which is preliminary data.</text>
</comment>
<dbReference type="AlphaFoldDB" id="A0A699X2S2"/>
<organism evidence="2">
    <name type="scientific">Tanacetum cinerariifolium</name>
    <name type="common">Dalmatian daisy</name>
    <name type="synonym">Chrysanthemum cinerariifolium</name>
    <dbReference type="NCBI Taxonomy" id="118510"/>
    <lineage>
        <taxon>Eukaryota</taxon>
        <taxon>Viridiplantae</taxon>
        <taxon>Streptophyta</taxon>
        <taxon>Embryophyta</taxon>
        <taxon>Tracheophyta</taxon>
        <taxon>Spermatophyta</taxon>
        <taxon>Magnoliopsida</taxon>
        <taxon>eudicotyledons</taxon>
        <taxon>Gunneridae</taxon>
        <taxon>Pentapetalae</taxon>
        <taxon>asterids</taxon>
        <taxon>campanulids</taxon>
        <taxon>Asterales</taxon>
        <taxon>Asteraceae</taxon>
        <taxon>Asteroideae</taxon>
        <taxon>Anthemideae</taxon>
        <taxon>Anthemidinae</taxon>
        <taxon>Tanacetum</taxon>
    </lineage>
</organism>
<gene>
    <name evidence="2" type="ORF">Tci_926034</name>
</gene>
<accession>A0A699X2S2</accession>
<feature type="compositionally biased region" description="Basic residues" evidence="1">
    <location>
        <begin position="63"/>
        <end position="77"/>
    </location>
</feature>
<evidence type="ECO:0000256" key="1">
    <source>
        <dbReference type="SAM" id="MobiDB-lite"/>
    </source>
</evidence>
<feature type="compositionally biased region" description="Basic residues" evidence="1">
    <location>
        <begin position="42"/>
        <end position="55"/>
    </location>
</feature>
<feature type="compositionally biased region" description="Low complexity" evidence="1">
    <location>
        <begin position="27"/>
        <end position="41"/>
    </location>
</feature>
<protein>
    <submittedName>
        <fullName evidence="2">Uncharacterized protein</fullName>
    </submittedName>
</protein>
<proteinExistence type="predicted"/>
<feature type="non-terminal residue" evidence="2">
    <location>
        <position position="1"/>
    </location>
</feature>
<sequence length="77" mass="8878">VSRPQNYRALHVLGRQIHHPNDEARRPQLPAQRRGPAAARPGPRRRAHHRPPLHRARVESHAARHAAARAPHRPHFH</sequence>